<keyword evidence="4" id="KW-1185">Reference proteome</keyword>
<evidence type="ECO:0008006" key="5">
    <source>
        <dbReference type="Google" id="ProtNLM"/>
    </source>
</evidence>
<sequence>MTSKTANEKGQKDEDDIDVDDLLTQLSAEELEMLSKEVDPDDQFIPPDQRSNYHCDRKATGKMDKKHLNDHISKMAMEIPDQPENVPFTSKKPSYGEDDVFCYSFNAIPSR</sequence>
<dbReference type="EMBL" id="JAOYFB010000038">
    <property type="protein sequence ID" value="KAK4026115.1"/>
    <property type="molecule type" value="Genomic_DNA"/>
</dbReference>
<organism evidence="3 4">
    <name type="scientific">Daphnia magna</name>
    <dbReference type="NCBI Taxonomy" id="35525"/>
    <lineage>
        <taxon>Eukaryota</taxon>
        <taxon>Metazoa</taxon>
        <taxon>Ecdysozoa</taxon>
        <taxon>Arthropoda</taxon>
        <taxon>Crustacea</taxon>
        <taxon>Branchiopoda</taxon>
        <taxon>Diplostraca</taxon>
        <taxon>Cladocera</taxon>
        <taxon>Anomopoda</taxon>
        <taxon>Daphniidae</taxon>
        <taxon>Daphnia</taxon>
    </lineage>
</organism>
<comment type="caution">
    <text evidence="3">The sequence shown here is derived from an EMBL/GenBank/DDBJ whole genome shotgun (WGS) entry which is preliminary data.</text>
</comment>
<evidence type="ECO:0000256" key="1">
    <source>
        <dbReference type="ARBA" id="ARBA00004496"/>
    </source>
</evidence>
<name>A0ABR0ALV9_9CRUS</name>
<accession>A0ABR0ALV9</accession>
<dbReference type="InterPro" id="IPR004934">
    <property type="entry name" value="TMOD"/>
</dbReference>
<dbReference type="Proteomes" id="UP001234178">
    <property type="component" value="Unassembled WGS sequence"/>
</dbReference>
<reference evidence="3 4" key="1">
    <citation type="journal article" date="2023" name="Nucleic Acids Res.">
        <title>The hologenome of Daphnia magna reveals possible DNA methylation and microbiome-mediated evolution of the host genome.</title>
        <authorList>
            <person name="Chaturvedi A."/>
            <person name="Li X."/>
            <person name="Dhandapani V."/>
            <person name="Marshall H."/>
            <person name="Kissane S."/>
            <person name="Cuenca-Cambronero M."/>
            <person name="Asole G."/>
            <person name="Calvet F."/>
            <person name="Ruiz-Romero M."/>
            <person name="Marangio P."/>
            <person name="Guigo R."/>
            <person name="Rago D."/>
            <person name="Mirbahai L."/>
            <person name="Eastwood N."/>
            <person name="Colbourne J.K."/>
            <person name="Zhou J."/>
            <person name="Mallon E."/>
            <person name="Orsini L."/>
        </authorList>
    </citation>
    <scope>NUCLEOTIDE SEQUENCE [LARGE SCALE GENOMIC DNA]</scope>
    <source>
        <strain evidence="3">LRV0_1</strain>
    </source>
</reference>
<evidence type="ECO:0000313" key="3">
    <source>
        <dbReference type="EMBL" id="KAK4026115.1"/>
    </source>
</evidence>
<protein>
    <recommendedName>
        <fullName evidence="5">Tropomodulin</fullName>
    </recommendedName>
</protein>
<evidence type="ECO:0000256" key="2">
    <source>
        <dbReference type="ARBA" id="ARBA00022490"/>
    </source>
</evidence>
<proteinExistence type="predicted"/>
<dbReference type="Pfam" id="PF03250">
    <property type="entry name" value="Tropomodulin"/>
    <property type="match status" value="1"/>
</dbReference>
<dbReference type="PANTHER" id="PTHR10901">
    <property type="entry name" value="TROPOMODULIN"/>
    <property type="match status" value="1"/>
</dbReference>
<dbReference type="PANTHER" id="PTHR10901:SF6">
    <property type="entry name" value="TROPOMODULIN, ISOFORM N"/>
    <property type="match status" value="1"/>
</dbReference>
<gene>
    <name evidence="3" type="ORF">OUZ56_015137</name>
</gene>
<evidence type="ECO:0000313" key="4">
    <source>
        <dbReference type="Proteomes" id="UP001234178"/>
    </source>
</evidence>
<comment type="subcellular location">
    <subcellularLocation>
        <location evidence="1">Cytoplasm</location>
    </subcellularLocation>
</comment>
<keyword evidence="2" id="KW-0963">Cytoplasm</keyword>